<keyword evidence="6 7" id="KW-0472">Membrane</keyword>
<dbReference type="AlphaFoldDB" id="A0A485M465"/>
<feature type="transmembrane region" description="Helical" evidence="7">
    <location>
        <begin position="137"/>
        <end position="160"/>
    </location>
</feature>
<proteinExistence type="predicted"/>
<evidence type="ECO:0000259" key="8">
    <source>
        <dbReference type="PROSITE" id="PS50928"/>
    </source>
</evidence>
<evidence type="ECO:0000256" key="7">
    <source>
        <dbReference type="SAM" id="Phobius"/>
    </source>
</evidence>
<accession>A0A485M465</accession>
<feature type="transmembrane region" description="Helical" evidence="7">
    <location>
        <begin position="9"/>
        <end position="30"/>
    </location>
</feature>
<keyword evidence="4 7" id="KW-0812">Transmembrane</keyword>
<dbReference type="GO" id="GO:0055085">
    <property type="term" value="P:transmembrane transport"/>
    <property type="evidence" value="ECO:0007669"/>
    <property type="project" value="InterPro"/>
</dbReference>
<dbReference type="PANTHER" id="PTHR30465">
    <property type="entry name" value="INNER MEMBRANE ABC TRANSPORTER"/>
    <property type="match status" value="1"/>
</dbReference>
<evidence type="ECO:0000256" key="6">
    <source>
        <dbReference type="ARBA" id="ARBA00023136"/>
    </source>
</evidence>
<evidence type="ECO:0000256" key="1">
    <source>
        <dbReference type="ARBA" id="ARBA00004651"/>
    </source>
</evidence>
<dbReference type="SUPFAM" id="SSF161098">
    <property type="entry name" value="MetI-like"/>
    <property type="match status" value="1"/>
</dbReference>
<dbReference type="PANTHER" id="PTHR30465:SF0">
    <property type="entry name" value="OLIGOPEPTIDE TRANSPORT SYSTEM PERMEASE PROTEIN APPB"/>
    <property type="match status" value="1"/>
</dbReference>
<dbReference type="EMBL" id="CAADRM010000110">
    <property type="protein sequence ID" value="VFU15948.1"/>
    <property type="molecule type" value="Genomic_DNA"/>
</dbReference>
<dbReference type="Gene3D" id="1.10.3720.10">
    <property type="entry name" value="MetI-like"/>
    <property type="match status" value="1"/>
</dbReference>
<keyword evidence="3" id="KW-1003">Cell membrane</keyword>
<feature type="transmembrane region" description="Helical" evidence="7">
    <location>
        <begin position="291"/>
        <end position="314"/>
    </location>
</feature>
<dbReference type="Pfam" id="PF00528">
    <property type="entry name" value="BPD_transp_1"/>
    <property type="match status" value="1"/>
</dbReference>
<name>A0A485M465_9ZZZZ</name>
<dbReference type="CDD" id="cd06261">
    <property type="entry name" value="TM_PBP2"/>
    <property type="match status" value="1"/>
</dbReference>
<evidence type="ECO:0000256" key="2">
    <source>
        <dbReference type="ARBA" id="ARBA00022448"/>
    </source>
</evidence>
<organism evidence="9">
    <name type="scientific">anaerobic digester metagenome</name>
    <dbReference type="NCBI Taxonomy" id="1263854"/>
    <lineage>
        <taxon>unclassified sequences</taxon>
        <taxon>metagenomes</taxon>
        <taxon>ecological metagenomes</taxon>
    </lineage>
</organism>
<evidence type="ECO:0000256" key="5">
    <source>
        <dbReference type="ARBA" id="ARBA00022989"/>
    </source>
</evidence>
<dbReference type="Pfam" id="PF19300">
    <property type="entry name" value="BPD_transp_1_N"/>
    <property type="match status" value="1"/>
</dbReference>
<dbReference type="InterPro" id="IPR035906">
    <property type="entry name" value="MetI-like_sf"/>
</dbReference>
<dbReference type="InterPro" id="IPR045621">
    <property type="entry name" value="BPD_transp_1_N"/>
</dbReference>
<sequence>MLKYLLKRFAILIPTFIGITIVCFLVIHLAPGEPTSMQAELNPNITPEAIEQLKRHYGLDKPLPVQYLVWMKNLAKLDFGRSISSDARPVWDKIKERLPVTISINVASMVIIFLTAIPLGVISAVRRGSILDRSITVFVFVGFSIPGFWLALICMDYLGVRLGWLPISGLHSQGYQYMGFFERAWDLARHLALPVIISAFGALAGLSRYMRSSMLEIIRQDYILTARAKGLPERTVIYKHAMRNALLPVITILGLSIPGLIGGSVIFESIFSIPGLGKLFYDGIMMRDYNLIMGSLTIGAVLTLLGNLIADIAYSVADPRIRTG</sequence>
<evidence type="ECO:0000313" key="9">
    <source>
        <dbReference type="EMBL" id="VFU15948.1"/>
    </source>
</evidence>
<dbReference type="PROSITE" id="PS50928">
    <property type="entry name" value="ABC_TM1"/>
    <property type="match status" value="1"/>
</dbReference>
<protein>
    <submittedName>
        <fullName evidence="9">Oligopeptide transport system permease protein AppB</fullName>
    </submittedName>
</protein>
<evidence type="ECO:0000256" key="4">
    <source>
        <dbReference type="ARBA" id="ARBA00022692"/>
    </source>
</evidence>
<feature type="transmembrane region" description="Helical" evidence="7">
    <location>
        <begin position="187"/>
        <end position="206"/>
    </location>
</feature>
<gene>
    <name evidence="9" type="primary">appB</name>
    <name evidence="9" type="ORF">SCFA_460006</name>
</gene>
<keyword evidence="2" id="KW-0813">Transport</keyword>
<evidence type="ECO:0000256" key="3">
    <source>
        <dbReference type="ARBA" id="ARBA00022475"/>
    </source>
</evidence>
<feature type="domain" description="ABC transmembrane type-1" evidence="8">
    <location>
        <begin position="98"/>
        <end position="314"/>
    </location>
</feature>
<dbReference type="GO" id="GO:0005886">
    <property type="term" value="C:plasma membrane"/>
    <property type="evidence" value="ECO:0007669"/>
    <property type="project" value="UniProtKB-SubCell"/>
</dbReference>
<feature type="transmembrane region" description="Helical" evidence="7">
    <location>
        <begin position="245"/>
        <end position="271"/>
    </location>
</feature>
<comment type="subcellular location">
    <subcellularLocation>
        <location evidence="1">Cell membrane</location>
        <topology evidence="1">Multi-pass membrane protein</topology>
    </subcellularLocation>
</comment>
<reference evidence="9" key="1">
    <citation type="submission" date="2019-03" db="EMBL/GenBank/DDBJ databases">
        <authorList>
            <person name="Hao L."/>
        </authorList>
    </citation>
    <scope>NUCLEOTIDE SEQUENCE</scope>
</reference>
<dbReference type="InterPro" id="IPR000515">
    <property type="entry name" value="MetI-like"/>
</dbReference>
<keyword evidence="5 7" id="KW-1133">Transmembrane helix</keyword>
<feature type="transmembrane region" description="Helical" evidence="7">
    <location>
        <begin position="102"/>
        <end position="125"/>
    </location>
</feature>